<dbReference type="AlphaFoldDB" id="A0A0R2BMM5"/>
<dbReference type="SUPFAM" id="SSF51126">
    <property type="entry name" value="Pectin lyase-like"/>
    <property type="match status" value="1"/>
</dbReference>
<dbReference type="STRING" id="33960.TY91_07740"/>
<sequence>MKKITTEINQQILTGERALFQAHDTHITNSTFRDDESPLKHGSNLAIDHTLFKWKYPLWYANDITVSDSALQQGAHAGIWYTHHLAMRDTMVLDTKTFRHATDLDISNVTFSDAGETLWWCADVKLDHVTATGDYFGKNCENVVVDHLNLTGNYAFDGSKNVEVHNSTFMTHDAFWNCDNVTVYDSTLIGEYLAWNAKNITFVNCWIESDQGLCYVDHLTLKDCSMINSDLVFEYCSDVDATITTAIDSVKNPINGRISAPAIGQVIFDDPQIDRQRTDIQIRKDQQHAV</sequence>
<dbReference type="InterPro" id="IPR022208">
    <property type="entry name" value="DUF3737"/>
</dbReference>
<dbReference type="Proteomes" id="UP000051845">
    <property type="component" value="Unassembled WGS sequence"/>
</dbReference>
<accession>A0A0R2BMM5</accession>
<evidence type="ECO:0000313" key="2">
    <source>
        <dbReference type="Proteomes" id="UP000051845"/>
    </source>
</evidence>
<organism evidence="1 2">
    <name type="scientific">Secundilactobacillus collinoides DSM 20515 = JCM 1123</name>
    <dbReference type="NCBI Taxonomy" id="1423733"/>
    <lineage>
        <taxon>Bacteria</taxon>
        <taxon>Bacillati</taxon>
        <taxon>Bacillota</taxon>
        <taxon>Bacilli</taxon>
        <taxon>Lactobacillales</taxon>
        <taxon>Lactobacillaceae</taxon>
        <taxon>Secundilactobacillus</taxon>
    </lineage>
</organism>
<reference evidence="1 2" key="1">
    <citation type="journal article" date="2015" name="Genome Announc.">
        <title>Expanding the biotechnology potential of lactobacilli through comparative genomics of 213 strains and associated genera.</title>
        <authorList>
            <person name="Sun Z."/>
            <person name="Harris H.M."/>
            <person name="McCann A."/>
            <person name="Guo C."/>
            <person name="Argimon S."/>
            <person name="Zhang W."/>
            <person name="Yang X."/>
            <person name="Jeffery I.B."/>
            <person name="Cooney J.C."/>
            <person name="Kagawa T.F."/>
            <person name="Liu W."/>
            <person name="Song Y."/>
            <person name="Salvetti E."/>
            <person name="Wrobel A."/>
            <person name="Rasinkangas P."/>
            <person name="Parkhill J."/>
            <person name="Rea M.C."/>
            <person name="O'Sullivan O."/>
            <person name="Ritari J."/>
            <person name="Douillard F.P."/>
            <person name="Paul Ross R."/>
            <person name="Yang R."/>
            <person name="Briner A.E."/>
            <person name="Felis G.E."/>
            <person name="de Vos W.M."/>
            <person name="Barrangou R."/>
            <person name="Klaenhammer T.R."/>
            <person name="Caufield P.W."/>
            <person name="Cui Y."/>
            <person name="Zhang H."/>
            <person name="O'Toole P.W."/>
        </authorList>
    </citation>
    <scope>NUCLEOTIDE SEQUENCE [LARGE SCALE GENOMIC DNA]</scope>
    <source>
        <strain evidence="1 2">DSM 20515</strain>
    </source>
</reference>
<evidence type="ECO:0008006" key="3">
    <source>
        <dbReference type="Google" id="ProtNLM"/>
    </source>
</evidence>
<dbReference type="EMBL" id="AYYR01000013">
    <property type="protein sequence ID" value="KRM77275.1"/>
    <property type="molecule type" value="Genomic_DNA"/>
</dbReference>
<dbReference type="Gene3D" id="2.160.20.10">
    <property type="entry name" value="Single-stranded right-handed beta-helix, Pectin lyase-like"/>
    <property type="match status" value="1"/>
</dbReference>
<proteinExistence type="predicted"/>
<dbReference type="InterPro" id="IPR012334">
    <property type="entry name" value="Pectin_lyas_fold"/>
</dbReference>
<dbReference type="Pfam" id="PF12541">
    <property type="entry name" value="DUF3737"/>
    <property type="match status" value="1"/>
</dbReference>
<protein>
    <recommendedName>
        <fullName evidence="3">Hydrogenase</fullName>
    </recommendedName>
</protein>
<evidence type="ECO:0000313" key="1">
    <source>
        <dbReference type="EMBL" id="KRM77275.1"/>
    </source>
</evidence>
<comment type="caution">
    <text evidence="1">The sequence shown here is derived from an EMBL/GenBank/DDBJ whole genome shotgun (WGS) entry which is preliminary data.</text>
</comment>
<dbReference type="PATRIC" id="fig|1423733.4.peg.542"/>
<name>A0A0R2BMM5_SECCO</name>
<dbReference type="InterPro" id="IPR011050">
    <property type="entry name" value="Pectin_lyase_fold/virulence"/>
</dbReference>
<gene>
    <name evidence="1" type="ORF">FC82_GL000520</name>
</gene>